<proteinExistence type="predicted"/>
<protein>
    <recommendedName>
        <fullName evidence="1">KIB1-4 beta-propeller domain-containing protein</fullName>
    </recommendedName>
</protein>
<sequence length="333" mass="37941">MSGSGNLPPDLIKVVAERLDAKEFVIFRAACPSDLAGQYKAQKRAPWLISFTDAESLFWSMTRVEEVYRAQLPIAPSSSGLGVLCYQGWIAIALEGQLKLFNPISGIFTKLPVLEMLCRVHKFALSSNPSVSDEYVIMVHVQPATFAFCHPKDRAWTTQTYRPKSQIMDLIHFKGRFVALDENRQVITFNPQDNFNPQENLVIPNVKGSRRPHLVECSGSLLVVWHKDDWFSPDSMTEFRVYKVDLNEKACTEEKSLGTASIFLSDGCSFSAEFNARSRLPEIKPNHIYCVDFFPLWDRKILSYNMEDGRIETHPELMPRQAGTTPRWIQPTF</sequence>
<dbReference type="Gramene" id="KCW61259">
    <property type="protein sequence ID" value="KCW61259"/>
    <property type="gene ID" value="EUGRSUZ_H04022"/>
</dbReference>
<evidence type="ECO:0000259" key="1">
    <source>
        <dbReference type="Pfam" id="PF03478"/>
    </source>
</evidence>
<dbReference type="PANTHER" id="PTHR44259">
    <property type="entry name" value="OS07G0183000 PROTEIN-RELATED"/>
    <property type="match status" value="1"/>
</dbReference>
<evidence type="ECO:0000313" key="2">
    <source>
        <dbReference type="EMBL" id="KCW61259.1"/>
    </source>
</evidence>
<dbReference type="PANTHER" id="PTHR44259:SF65">
    <property type="entry name" value="F-BOX DOMAIN-CONTAINING PROTEIN"/>
    <property type="match status" value="1"/>
</dbReference>
<gene>
    <name evidence="2" type="ORF">EUGRSUZ_H04022</name>
</gene>
<accession>A0A059B5E3</accession>
<dbReference type="InParanoid" id="A0A059B5E3"/>
<dbReference type="FunCoup" id="A0A059B5E3">
    <property type="interactions" value="921"/>
</dbReference>
<reference evidence="2" key="1">
    <citation type="submission" date="2013-07" db="EMBL/GenBank/DDBJ databases">
        <title>The genome of Eucalyptus grandis.</title>
        <authorList>
            <person name="Schmutz J."/>
            <person name="Hayes R."/>
            <person name="Myburg A."/>
            <person name="Tuskan G."/>
            <person name="Grattapaglia D."/>
            <person name="Rokhsar D.S."/>
        </authorList>
    </citation>
    <scope>NUCLEOTIDE SEQUENCE</scope>
    <source>
        <tissue evidence="2">Leaf extractions</tissue>
    </source>
</reference>
<dbReference type="AlphaFoldDB" id="A0A059B5E3"/>
<dbReference type="InterPro" id="IPR005174">
    <property type="entry name" value="KIB1-4_b-propeller"/>
</dbReference>
<dbReference type="InterPro" id="IPR050942">
    <property type="entry name" value="F-box_BR-signaling"/>
</dbReference>
<feature type="domain" description="KIB1-4 beta-propeller" evidence="1">
    <location>
        <begin position="65"/>
        <end position="304"/>
    </location>
</feature>
<dbReference type="EMBL" id="KK198760">
    <property type="protein sequence ID" value="KCW61259.1"/>
    <property type="molecule type" value="Genomic_DNA"/>
</dbReference>
<name>A0A059B5E3_EUCGR</name>
<dbReference type="Pfam" id="PF03478">
    <property type="entry name" value="Beta-prop_KIB1-4"/>
    <property type="match status" value="1"/>
</dbReference>
<organism evidence="2">
    <name type="scientific">Eucalyptus grandis</name>
    <name type="common">Flooded gum</name>
    <dbReference type="NCBI Taxonomy" id="71139"/>
    <lineage>
        <taxon>Eukaryota</taxon>
        <taxon>Viridiplantae</taxon>
        <taxon>Streptophyta</taxon>
        <taxon>Embryophyta</taxon>
        <taxon>Tracheophyta</taxon>
        <taxon>Spermatophyta</taxon>
        <taxon>Magnoliopsida</taxon>
        <taxon>eudicotyledons</taxon>
        <taxon>Gunneridae</taxon>
        <taxon>Pentapetalae</taxon>
        <taxon>rosids</taxon>
        <taxon>malvids</taxon>
        <taxon>Myrtales</taxon>
        <taxon>Myrtaceae</taxon>
        <taxon>Myrtoideae</taxon>
        <taxon>Eucalypteae</taxon>
        <taxon>Eucalyptus</taxon>
    </lineage>
</organism>